<keyword evidence="5" id="KW-0460">Magnesium</keyword>
<evidence type="ECO:0000259" key="8">
    <source>
        <dbReference type="Pfam" id="PF20803"/>
    </source>
</evidence>
<sequence length="197" mass="23102">MQEKHRVFQKGELMKQVLAACAGGLILGVAVTMPGVFLAFRPFLSSKKVSKQSLWKTYKTLARRKLVKVREKGETLILEVTEDGKKLQKEYQLQDSVRKLKISIPKTWDRKWRLVAFDIPEPKKHAREALRDFLKQFGFCRAQKSVFIHPFHCENEIDLLAETFDVQKYVQYFTLESQKMPRHVAHHFSRLLAPYIK</sequence>
<dbReference type="EMBL" id="MHTY01000009">
    <property type="protein sequence ID" value="OHA69056.1"/>
    <property type="molecule type" value="Genomic_DNA"/>
</dbReference>
<keyword evidence="6" id="KW-0051">Antiviral defense</keyword>
<dbReference type="AlphaFoldDB" id="A0A1G2R877"/>
<protein>
    <submittedName>
        <fullName evidence="9">CRISPR-associated endonuclease Cas2</fullName>
    </submittedName>
</protein>
<keyword evidence="2" id="KW-0479">Metal-binding</keyword>
<dbReference type="NCBIfam" id="TIGR01573">
    <property type="entry name" value="cas2"/>
    <property type="match status" value="1"/>
</dbReference>
<keyword evidence="1" id="KW-0540">Nuclease</keyword>
<dbReference type="SUPFAM" id="SSF143430">
    <property type="entry name" value="TTP0101/SSO1404-like"/>
    <property type="match status" value="1"/>
</dbReference>
<keyword evidence="3 9" id="KW-0255">Endonuclease</keyword>
<feature type="transmembrane region" description="Helical" evidence="7">
    <location>
        <begin position="17"/>
        <end position="40"/>
    </location>
</feature>
<evidence type="ECO:0000256" key="5">
    <source>
        <dbReference type="ARBA" id="ARBA00022842"/>
    </source>
</evidence>
<dbReference type="InterPro" id="IPR021127">
    <property type="entry name" value="CRISPR_associated_Cas2"/>
</dbReference>
<evidence type="ECO:0000256" key="6">
    <source>
        <dbReference type="ARBA" id="ARBA00023118"/>
    </source>
</evidence>
<comment type="caution">
    <text evidence="9">The sequence shown here is derived from an EMBL/GenBank/DDBJ whole genome shotgun (WGS) entry which is preliminary data.</text>
</comment>
<dbReference type="Pfam" id="PF20803">
    <property type="entry name" value="PaaX_M"/>
    <property type="match status" value="1"/>
</dbReference>
<dbReference type="Gene3D" id="3.30.70.2650">
    <property type="match status" value="1"/>
</dbReference>
<reference evidence="9 10" key="1">
    <citation type="journal article" date="2016" name="Nat. Commun.">
        <title>Thousands of microbial genomes shed light on interconnected biogeochemical processes in an aquifer system.</title>
        <authorList>
            <person name="Anantharaman K."/>
            <person name="Brown C.T."/>
            <person name="Hug L.A."/>
            <person name="Sharon I."/>
            <person name="Castelle C.J."/>
            <person name="Probst A.J."/>
            <person name="Thomas B.C."/>
            <person name="Singh A."/>
            <person name="Wilkins M.J."/>
            <person name="Karaoz U."/>
            <person name="Brodie E.L."/>
            <person name="Williams K.H."/>
            <person name="Hubbard S.S."/>
            <person name="Banfield J.F."/>
        </authorList>
    </citation>
    <scope>NUCLEOTIDE SEQUENCE [LARGE SCALE GENOMIC DNA]</scope>
</reference>
<keyword evidence="7" id="KW-0472">Membrane</keyword>
<keyword evidence="7" id="KW-0812">Transmembrane</keyword>
<keyword evidence="7" id="KW-1133">Transmembrane helix</keyword>
<organism evidence="9 10">
    <name type="scientific">Candidatus Wildermuthbacteria bacterium RIFCSPHIGHO2_02_FULL_48_16</name>
    <dbReference type="NCBI Taxonomy" id="1802453"/>
    <lineage>
        <taxon>Bacteria</taxon>
        <taxon>Candidatus Wildermuthiibacteriota</taxon>
    </lineage>
</organism>
<dbReference type="GO" id="GO:0004521">
    <property type="term" value="F:RNA endonuclease activity"/>
    <property type="evidence" value="ECO:0007669"/>
    <property type="project" value="InterPro"/>
</dbReference>
<dbReference type="Proteomes" id="UP000178529">
    <property type="component" value="Unassembled WGS sequence"/>
</dbReference>
<feature type="domain" description="Transcriptional repressor PaaX-like central Cas2-like" evidence="8">
    <location>
        <begin position="106"/>
        <end position="180"/>
    </location>
</feature>
<dbReference type="InterPro" id="IPR048846">
    <property type="entry name" value="PaaX-like_central"/>
</dbReference>
<name>A0A1G2R877_9BACT</name>
<evidence type="ECO:0000256" key="4">
    <source>
        <dbReference type="ARBA" id="ARBA00022801"/>
    </source>
</evidence>
<gene>
    <name evidence="9" type="ORF">A3J68_02000</name>
</gene>
<evidence type="ECO:0000313" key="9">
    <source>
        <dbReference type="EMBL" id="OHA69056.1"/>
    </source>
</evidence>
<evidence type="ECO:0000256" key="7">
    <source>
        <dbReference type="SAM" id="Phobius"/>
    </source>
</evidence>
<evidence type="ECO:0000256" key="3">
    <source>
        <dbReference type="ARBA" id="ARBA00022759"/>
    </source>
</evidence>
<accession>A0A1G2R877</accession>
<proteinExistence type="predicted"/>
<evidence type="ECO:0000256" key="1">
    <source>
        <dbReference type="ARBA" id="ARBA00022722"/>
    </source>
</evidence>
<evidence type="ECO:0000313" key="10">
    <source>
        <dbReference type="Proteomes" id="UP000178529"/>
    </source>
</evidence>
<dbReference type="GO" id="GO:0043571">
    <property type="term" value="P:maintenance of CRISPR repeat elements"/>
    <property type="evidence" value="ECO:0007669"/>
    <property type="project" value="InterPro"/>
</dbReference>
<keyword evidence="4" id="KW-0378">Hydrolase</keyword>
<evidence type="ECO:0000256" key="2">
    <source>
        <dbReference type="ARBA" id="ARBA00022723"/>
    </source>
</evidence>